<accession>A0A0H2RYB3</accession>
<sequence length="1198" mass="133861">MGEDGVGNDEPLRNPHYFLGPLRTLRKSLSKQDDISTHDIADAYALLCSRIRGCGVALYAIGPASLSQYRALETLKQFKQPLFDAVKRDIQVANADDDDRSPDQATLGHSAVLFLSNLFKFRNLYFILSDDDIYDLLRSTMNFYDLPKARQKLTLLASWILSTQELPSRILSRCTDDIARFLKHGIRESNETTLKMLQTTQCLLKNSASIFLRSFVDNLLPLVLQHIVSENKRLHITSSEVTASFAHALFNMDSSVLDVKEKASAIVGRFIEKNISRHSSTSLEPLLHFSYTDSAGQLQPVPLSDSVRFVCTTVSLIMITGPQLFARSSSLKLLLNTLKRAKDAFKEHGFLHKKTYQKELGDPRNYKEEFTAMRRLLDAAWRSVVWTYSQFSSTTPLLAPRSGGRSRQKMDFKGMKESAFRIVEQEYGAGMAVLLIAHFLNTTADELTGERDIEKVLRILKKLLERSSWTAVGLTVFRRLVASLLHEPMHVAETWCDRNIVVKEIFDGTLCESERPEELCASISLIPLCAEPSDVVPPLNIEEVAGSRWEEIVTLWSDAVHERLRAGDRVLSSEIIDIWQALLFARTDLTQGNTHLTVSFERADLLSSILSSFVLASQEERPDVEHVQSLLVVCQLWRVVRNVFGKACLERMARDVLTCILMQIFNFEEEGVKDAWDAVCIELVRSGTPRVLSMNPDAPQTQQLTDSKKAVWKLATEQIMEVLISGESGADSELILGMSKGLLCVPIGQWDLTEDTHWDALLRSSTAFGSSEKSACTLLDRIAVAAKEMMDAGKNAIGVLHGLLLFLGESYSNGGFQGIPNVLLSIARDLLASSYPPTPTTVDDCQMLIFLLSNLLGRGCMTRRLALLSIVKDALVPWFADRDMILAEGCYNDILQFLYSEAINIILSNGSTQALVFEFADFLAAPFLRPDIPRPAVGPTSFKSFWETASQNIKFNNDDCPESIKFCLFRLQEFGHKLPAWLQEGSFESPSSVLQSPISYIVSPSVVSTPVSPAVPLSVLALRASPIAKRSPFSPVNERFNDLSPCPLRVTQLESPTSPAPMTLKRTSMLGSRPPKRRRVETNAEASSSKVDPRQSQTASKVDQNVPLTRAPRGSPMREAAPRKKRLLLDVIEVEPLRSSLKRKYKALNSDEYTGFAFTSPRIKSEDDSYMEEYSSWEVGLSSQDVTDAMEMASQEFR</sequence>
<reference evidence="2 3" key="1">
    <citation type="submission" date="2015-04" db="EMBL/GenBank/DDBJ databases">
        <title>Complete genome sequence of Schizopora paradoxa KUC8140, a cosmopolitan wood degrader in East Asia.</title>
        <authorList>
            <consortium name="DOE Joint Genome Institute"/>
            <person name="Min B."/>
            <person name="Park H."/>
            <person name="Jang Y."/>
            <person name="Kim J.-J."/>
            <person name="Kim K.H."/>
            <person name="Pangilinan J."/>
            <person name="Lipzen A."/>
            <person name="Riley R."/>
            <person name="Grigoriev I.V."/>
            <person name="Spatafora J.W."/>
            <person name="Choi I.-G."/>
        </authorList>
    </citation>
    <scope>NUCLEOTIDE SEQUENCE [LARGE SCALE GENOMIC DNA]</scope>
    <source>
        <strain evidence="2 3">KUC8140</strain>
    </source>
</reference>
<evidence type="ECO:0000256" key="1">
    <source>
        <dbReference type="SAM" id="MobiDB-lite"/>
    </source>
</evidence>
<feature type="region of interest" description="Disordered" evidence="1">
    <location>
        <begin position="1049"/>
        <end position="1121"/>
    </location>
</feature>
<gene>
    <name evidence="2" type="ORF">SCHPADRAFT_198348</name>
</gene>
<dbReference type="AlphaFoldDB" id="A0A0H2RYB3"/>
<protein>
    <recommendedName>
        <fullName evidence="4">Telomere-associated protein Rif1 N-terminal domain-containing protein</fullName>
    </recommendedName>
</protein>
<dbReference type="InterPro" id="IPR016024">
    <property type="entry name" value="ARM-type_fold"/>
</dbReference>
<keyword evidence="3" id="KW-1185">Reference proteome</keyword>
<feature type="compositionally biased region" description="Polar residues" evidence="1">
    <location>
        <begin position="1084"/>
        <end position="1107"/>
    </location>
</feature>
<name>A0A0H2RYB3_9AGAM</name>
<dbReference type="Proteomes" id="UP000053477">
    <property type="component" value="Unassembled WGS sequence"/>
</dbReference>
<organism evidence="2 3">
    <name type="scientific">Schizopora paradoxa</name>
    <dbReference type="NCBI Taxonomy" id="27342"/>
    <lineage>
        <taxon>Eukaryota</taxon>
        <taxon>Fungi</taxon>
        <taxon>Dikarya</taxon>
        <taxon>Basidiomycota</taxon>
        <taxon>Agaricomycotina</taxon>
        <taxon>Agaricomycetes</taxon>
        <taxon>Hymenochaetales</taxon>
        <taxon>Schizoporaceae</taxon>
        <taxon>Schizopora</taxon>
    </lineage>
</organism>
<evidence type="ECO:0000313" key="3">
    <source>
        <dbReference type="Proteomes" id="UP000053477"/>
    </source>
</evidence>
<dbReference type="SUPFAM" id="SSF48371">
    <property type="entry name" value="ARM repeat"/>
    <property type="match status" value="1"/>
</dbReference>
<dbReference type="InParanoid" id="A0A0H2RYB3"/>
<dbReference type="EMBL" id="KQ085912">
    <property type="protein sequence ID" value="KLO16739.1"/>
    <property type="molecule type" value="Genomic_DNA"/>
</dbReference>
<evidence type="ECO:0000313" key="2">
    <source>
        <dbReference type="EMBL" id="KLO16739.1"/>
    </source>
</evidence>
<evidence type="ECO:0008006" key="4">
    <source>
        <dbReference type="Google" id="ProtNLM"/>
    </source>
</evidence>
<proteinExistence type="predicted"/>
<dbReference type="OrthoDB" id="3259617at2759"/>